<accession>A0A916RY78</accession>
<dbReference type="InterPro" id="IPR036412">
    <property type="entry name" value="HAD-like_sf"/>
</dbReference>
<dbReference type="GO" id="GO:0005829">
    <property type="term" value="C:cytosol"/>
    <property type="evidence" value="ECO:0007669"/>
    <property type="project" value="TreeGrafter"/>
</dbReference>
<name>A0A916RY78_9BACT</name>
<dbReference type="InterPro" id="IPR023214">
    <property type="entry name" value="HAD_sf"/>
</dbReference>
<sequence length="300" mass="32473">MIAVDMDGTLVGGDGRVSARTLAALKAAERAGVQVVVATGRRHCYAMKVLRELGLGEDDALISSNGTVTRTIGARLIERNLLPVETARWLLEHVEEFRNALVVTFDKVGEDGEDARGALVVEHLDDLNASIGRWMAANEPYIEHVSPIELALDGDAPIQMMVCGPIERMRRAEARLLEHPAVSAVGAVSEKHAEVQLHRTEYPERDLSIVDILPAGCSKGAALLRLAASRGIRAEAIVAIGDNWNDLSMLEVAGRAVLMGNAPEDLKALARERGWMMTRRHDEDGAAEAIEGLLGTVQER</sequence>
<dbReference type="Gene3D" id="3.30.1240.10">
    <property type="match status" value="1"/>
</dbReference>
<dbReference type="GO" id="GO:0016791">
    <property type="term" value="F:phosphatase activity"/>
    <property type="evidence" value="ECO:0007669"/>
    <property type="project" value="TreeGrafter"/>
</dbReference>
<dbReference type="Pfam" id="PF08282">
    <property type="entry name" value="Hydrolase_3"/>
    <property type="match status" value="1"/>
</dbReference>
<reference evidence="1" key="2">
    <citation type="submission" date="2020-09" db="EMBL/GenBank/DDBJ databases">
        <authorList>
            <person name="Sun Q."/>
            <person name="Zhou Y."/>
        </authorList>
    </citation>
    <scope>NUCLEOTIDE SEQUENCE</scope>
    <source>
        <strain evidence="1">CGMCC 1.15447</strain>
    </source>
</reference>
<dbReference type="NCBIfam" id="TIGR01484">
    <property type="entry name" value="HAD-SF-IIB"/>
    <property type="match status" value="1"/>
</dbReference>
<proteinExistence type="predicted"/>
<evidence type="ECO:0000313" key="2">
    <source>
        <dbReference type="Proteomes" id="UP000648801"/>
    </source>
</evidence>
<dbReference type="GO" id="GO:0000287">
    <property type="term" value="F:magnesium ion binding"/>
    <property type="evidence" value="ECO:0007669"/>
    <property type="project" value="TreeGrafter"/>
</dbReference>
<dbReference type="AlphaFoldDB" id="A0A916RY78"/>
<keyword evidence="2" id="KW-1185">Reference proteome</keyword>
<dbReference type="Gene3D" id="3.40.50.1000">
    <property type="entry name" value="HAD superfamily/HAD-like"/>
    <property type="match status" value="1"/>
</dbReference>
<evidence type="ECO:0000313" key="1">
    <source>
        <dbReference type="EMBL" id="GGA75109.1"/>
    </source>
</evidence>
<dbReference type="SUPFAM" id="SSF56784">
    <property type="entry name" value="HAD-like"/>
    <property type="match status" value="1"/>
</dbReference>
<dbReference type="PANTHER" id="PTHR10000">
    <property type="entry name" value="PHOSPHOSERINE PHOSPHATASE"/>
    <property type="match status" value="1"/>
</dbReference>
<gene>
    <name evidence="1" type="ORF">GCM10011507_28120</name>
</gene>
<organism evidence="1 2">
    <name type="scientific">Edaphobacter acidisoli</name>
    <dbReference type="NCBI Taxonomy" id="2040573"/>
    <lineage>
        <taxon>Bacteria</taxon>
        <taxon>Pseudomonadati</taxon>
        <taxon>Acidobacteriota</taxon>
        <taxon>Terriglobia</taxon>
        <taxon>Terriglobales</taxon>
        <taxon>Acidobacteriaceae</taxon>
        <taxon>Edaphobacter</taxon>
    </lineage>
</organism>
<reference evidence="1" key="1">
    <citation type="journal article" date="2014" name="Int. J. Syst. Evol. Microbiol.">
        <title>Complete genome sequence of Corynebacterium casei LMG S-19264T (=DSM 44701T), isolated from a smear-ripened cheese.</title>
        <authorList>
            <consortium name="US DOE Joint Genome Institute (JGI-PGF)"/>
            <person name="Walter F."/>
            <person name="Albersmeier A."/>
            <person name="Kalinowski J."/>
            <person name="Ruckert C."/>
        </authorList>
    </citation>
    <scope>NUCLEOTIDE SEQUENCE</scope>
    <source>
        <strain evidence="1">CGMCC 1.15447</strain>
    </source>
</reference>
<dbReference type="Proteomes" id="UP000648801">
    <property type="component" value="Unassembled WGS sequence"/>
</dbReference>
<protein>
    <submittedName>
        <fullName evidence="1">Haloacid dehalogenase</fullName>
    </submittedName>
</protein>
<comment type="caution">
    <text evidence="1">The sequence shown here is derived from an EMBL/GenBank/DDBJ whole genome shotgun (WGS) entry which is preliminary data.</text>
</comment>
<dbReference type="InterPro" id="IPR006379">
    <property type="entry name" value="HAD-SF_hydro_IIB"/>
</dbReference>
<dbReference type="PANTHER" id="PTHR10000:SF8">
    <property type="entry name" value="HAD SUPERFAMILY HYDROLASE-LIKE, TYPE 3"/>
    <property type="match status" value="1"/>
</dbReference>
<dbReference type="EMBL" id="BMJB01000002">
    <property type="protein sequence ID" value="GGA75109.1"/>
    <property type="molecule type" value="Genomic_DNA"/>
</dbReference>